<name>A0AA94IT02_9BACT</name>
<keyword evidence="2" id="KW-1185">Reference proteome</keyword>
<proteinExistence type="predicted"/>
<comment type="caution">
    <text evidence="1">The sequence shown here is derived from an EMBL/GenBank/DDBJ whole genome shotgun (WGS) entry which is preliminary data.</text>
</comment>
<organism evidence="1 2">
    <name type="scientific">Prevotella jejuni</name>
    <dbReference type="NCBI Taxonomy" id="1177574"/>
    <lineage>
        <taxon>Bacteria</taxon>
        <taxon>Pseudomonadati</taxon>
        <taxon>Bacteroidota</taxon>
        <taxon>Bacteroidia</taxon>
        <taxon>Bacteroidales</taxon>
        <taxon>Prevotellaceae</taxon>
        <taxon>Prevotella</taxon>
    </lineage>
</organism>
<sequence>MDALLMRPFYFNECINPTSIILINQITLSSVEDCLHYQKPVEPLGMS</sequence>
<dbReference type="AlphaFoldDB" id="A0AA94IT02"/>
<accession>A0AA94IT02</accession>
<dbReference type="EMBL" id="FZNZ01000008">
    <property type="protein sequence ID" value="SNR74617.1"/>
    <property type="molecule type" value="Genomic_DNA"/>
</dbReference>
<dbReference type="Proteomes" id="UP000198427">
    <property type="component" value="Unassembled WGS sequence"/>
</dbReference>
<protein>
    <submittedName>
        <fullName evidence="1">Uncharacterized protein</fullName>
    </submittedName>
</protein>
<reference evidence="1 2" key="1">
    <citation type="submission" date="2017-06" db="EMBL/GenBank/DDBJ databases">
        <authorList>
            <person name="Varghese N."/>
            <person name="Submissions S."/>
        </authorList>
    </citation>
    <scope>NUCLEOTIDE SEQUENCE [LARGE SCALE GENOMIC DNA]</scope>
    <source>
        <strain evidence="1 2">DSM 26989</strain>
    </source>
</reference>
<evidence type="ECO:0000313" key="2">
    <source>
        <dbReference type="Proteomes" id="UP000198427"/>
    </source>
</evidence>
<gene>
    <name evidence="1" type="ORF">SAMN06265364_10849</name>
</gene>
<evidence type="ECO:0000313" key="1">
    <source>
        <dbReference type="EMBL" id="SNR74617.1"/>
    </source>
</evidence>